<dbReference type="AlphaFoldDB" id="A0A1H2WEA5"/>
<feature type="transmembrane region" description="Helical" evidence="1">
    <location>
        <begin position="106"/>
        <end position="128"/>
    </location>
</feature>
<protein>
    <recommendedName>
        <fullName evidence="4">DUF2157 domain-containing protein</fullName>
    </recommendedName>
</protein>
<keyword evidence="1" id="KW-0472">Membrane</keyword>
<dbReference type="RefSeq" id="WP_089946582.1">
    <property type="nucleotide sequence ID" value="NZ_FNOI01000002.1"/>
</dbReference>
<feature type="transmembrane region" description="Helical" evidence="1">
    <location>
        <begin position="309"/>
        <end position="330"/>
    </location>
</feature>
<feature type="transmembrane region" description="Helical" evidence="1">
    <location>
        <begin position="234"/>
        <end position="253"/>
    </location>
</feature>
<dbReference type="OrthoDB" id="9770600at2"/>
<feature type="transmembrane region" description="Helical" evidence="1">
    <location>
        <begin position="259"/>
        <end position="280"/>
    </location>
</feature>
<feature type="transmembrane region" description="Helical" evidence="1">
    <location>
        <begin position="287"/>
        <end position="303"/>
    </location>
</feature>
<feature type="transmembrane region" description="Helical" evidence="1">
    <location>
        <begin position="82"/>
        <end position="99"/>
    </location>
</feature>
<feature type="transmembrane region" description="Helical" evidence="1">
    <location>
        <begin position="161"/>
        <end position="182"/>
    </location>
</feature>
<evidence type="ECO:0000313" key="2">
    <source>
        <dbReference type="EMBL" id="SDW78930.1"/>
    </source>
</evidence>
<evidence type="ECO:0000313" key="3">
    <source>
        <dbReference type="Proteomes" id="UP000199441"/>
    </source>
</evidence>
<dbReference type="EMBL" id="FNOI01000002">
    <property type="protein sequence ID" value="SDW78930.1"/>
    <property type="molecule type" value="Genomic_DNA"/>
</dbReference>
<name>A0A1H2WEA5_9RHOB</name>
<reference evidence="3" key="1">
    <citation type="submission" date="2016-10" db="EMBL/GenBank/DDBJ databases">
        <authorList>
            <person name="Varghese N."/>
            <person name="Submissions S."/>
        </authorList>
    </citation>
    <scope>NUCLEOTIDE SEQUENCE [LARGE SCALE GENOMIC DNA]</scope>
    <source>
        <strain evidence="3">DSM 26922</strain>
    </source>
</reference>
<keyword evidence="1" id="KW-1133">Transmembrane helix</keyword>
<sequence length="361" mass="38799">MSDGVSRDDLRAAVASGVLDEAQASKLMILSDQRQGYRANMIGDDEPFELFKGFAEIFVTVGLGLLMSGLIGLTAIFGQVTLIPAIAMLISVALAFYFTKKRRMSLPSIALCIAFASTLGLAVVAAIIGDYGQFSPLKTVILGLVGMVGMLAYYRVFRLPFAMFTLGVFGIITIIGGVEFLFPGNAPANANLTDYFDLRRQPHLALGTLVFGVCAFFGALWFDLQDPHRVSRKSASAFWLHILAAPALVNTLVMSNYQMGGSVGTALAILVLALFTLLAIIIDRRSFLTAGLIYMGLLLGSAIDEAGTQWAPILTMLVLGLFVTSLGAFWTQTRAWLLGALPDFPGKHRLPPFEDGLAVSE</sequence>
<proteinExistence type="predicted"/>
<gene>
    <name evidence="2" type="ORF">SAMN04488001_1813</name>
</gene>
<dbReference type="STRING" id="670155.SAMN04488001_1813"/>
<feature type="transmembrane region" description="Helical" evidence="1">
    <location>
        <begin position="202"/>
        <end position="222"/>
    </location>
</feature>
<evidence type="ECO:0008006" key="4">
    <source>
        <dbReference type="Google" id="ProtNLM"/>
    </source>
</evidence>
<evidence type="ECO:0000256" key="1">
    <source>
        <dbReference type="SAM" id="Phobius"/>
    </source>
</evidence>
<organism evidence="2 3">
    <name type="scientific">Litoreibacter albidus</name>
    <dbReference type="NCBI Taxonomy" id="670155"/>
    <lineage>
        <taxon>Bacteria</taxon>
        <taxon>Pseudomonadati</taxon>
        <taxon>Pseudomonadota</taxon>
        <taxon>Alphaproteobacteria</taxon>
        <taxon>Rhodobacterales</taxon>
        <taxon>Roseobacteraceae</taxon>
        <taxon>Litoreibacter</taxon>
    </lineage>
</organism>
<keyword evidence="3" id="KW-1185">Reference proteome</keyword>
<accession>A0A1H2WEA5</accession>
<keyword evidence="1" id="KW-0812">Transmembrane</keyword>
<dbReference type="Proteomes" id="UP000199441">
    <property type="component" value="Unassembled WGS sequence"/>
</dbReference>
<feature type="transmembrane region" description="Helical" evidence="1">
    <location>
        <begin position="57"/>
        <end position="76"/>
    </location>
</feature>
<feature type="transmembrane region" description="Helical" evidence="1">
    <location>
        <begin position="134"/>
        <end position="154"/>
    </location>
</feature>